<dbReference type="PANTHER" id="PTHR42646">
    <property type="entry name" value="FLAP ENDONUCLEASE XNI"/>
    <property type="match status" value="1"/>
</dbReference>
<dbReference type="InterPro" id="IPR020046">
    <property type="entry name" value="5-3_exonucl_a-hlix_arch_N"/>
</dbReference>
<dbReference type="STRING" id="1798381.A2721_00010"/>
<dbReference type="SMART" id="SM00475">
    <property type="entry name" value="53EXOc"/>
    <property type="match status" value="1"/>
</dbReference>
<dbReference type="EMBL" id="MFJK01000008">
    <property type="protein sequence ID" value="OGG19207.1"/>
    <property type="molecule type" value="Genomic_DNA"/>
</dbReference>
<dbReference type="Proteomes" id="UP000177871">
    <property type="component" value="Unassembled WGS sequence"/>
</dbReference>
<dbReference type="InterPro" id="IPR029060">
    <property type="entry name" value="PIN-like_dom_sf"/>
</dbReference>
<dbReference type="InterPro" id="IPR020045">
    <property type="entry name" value="DNA_polI_H3TH"/>
</dbReference>
<evidence type="ECO:0000256" key="4">
    <source>
        <dbReference type="SAM" id="MobiDB-lite"/>
    </source>
</evidence>
<evidence type="ECO:0000259" key="5">
    <source>
        <dbReference type="SMART" id="SM00475"/>
    </source>
</evidence>
<dbReference type="InterPro" id="IPR038969">
    <property type="entry name" value="FEN"/>
</dbReference>
<keyword evidence="1" id="KW-0540">Nuclease</keyword>
<dbReference type="Pfam" id="PF01367">
    <property type="entry name" value="5_3_exonuc"/>
    <property type="match status" value="1"/>
</dbReference>
<sequence length="338" mass="36656">MIDGHAVLHRAYHALPPTLTNKRGEATNAVYGFSTMLLRVLSDLKPDFLAVAFDVPAPTFRQQAYTAYQGRRPEMESSLKDQVGLTHEMLSALQVPFFEVAGFEADDCIGTLAKQAVGNQENGGNRGNMGVEVFIVTGDRDMLQLVSDKVKVYVPVKGLSEAKTYDVQMVESEFGVTPSQWVDVKALKGDASDNYPGVSGIGPKTAGELIARFGSLEELYGRLGELGKSGKSGEMTAKKLASGAEAAGLGKKLAAIVTDVPIHLDLEAARVSRVDWQGGVRYMRESLGFKSIPERIEKSYISYSSNESNVSDISDESHKSDTGKKRTKDGPDEQMKLI</sequence>
<evidence type="ECO:0000313" key="6">
    <source>
        <dbReference type="EMBL" id="OGG19207.1"/>
    </source>
</evidence>
<feature type="region of interest" description="Disordered" evidence="4">
    <location>
        <begin position="303"/>
        <end position="338"/>
    </location>
</feature>
<dbReference type="FunFam" id="1.10.150.20:FF:000003">
    <property type="entry name" value="DNA polymerase I"/>
    <property type="match status" value="1"/>
</dbReference>
<reference evidence="6 7" key="1">
    <citation type="journal article" date="2016" name="Nat. Commun.">
        <title>Thousands of microbial genomes shed light on interconnected biogeochemical processes in an aquifer system.</title>
        <authorList>
            <person name="Anantharaman K."/>
            <person name="Brown C.T."/>
            <person name="Hug L.A."/>
            <person name="Sharon I."/>
            <person name="Castelle C.J."/>
            <person name="Probst A.J."/>
            <person name="Thomas B.C."/>
            <person name="Singh A."/>
            <person name="Wilkins M.J."/>
            <person name="Karaoz U."/>
            <person name="Brodie E.L."/>
            <person name="Williams K.H."/>
            <person name="Hubbard S.S."/>
            <person name="Banfield J.F."/>
        </authorList>
    </citation>
    <scope>NUCLEOTIDE SEQUENCE [LARGE SCALE GENOMIC DNA]</scope>
</reference>
<feature type="domain" description="5'-3' exonuclease" evidence="5">
    <location>
        <begin position="2"/>
        <end position="272"/>
    </location>
</feature>
<dbReference type="InterPro" id="IPR002421">
    <property type="entry name" value="5-3_exonuclease"/>
</dbReference>
<dbReference type="GO" id="GO:0017108">
    <property type="term" value="F:5'-flap endonuclease activity"/>
    <property type="evidence" value="ECO:0007669"/>
    <property type="project" value="InterPro"/>
</dbReference>
<keyword evidence="3" id="KW-0238">DNA-binding</keyword>
<protein>
    <recommendedName>
        <fullName evidence="5">5'-3' exonuclease domain-containing protein</fullName>
    </recommendedName>
</protein>
<organism evidence="6 7">
    <name type="scientific">Candidatus Gottesmanbacteria bacterium RIFCSPHIGHO2_01_FULL_47_48</name>
    <dbReference type="NCBI Taxonomy" id="1798381"/>
    <lineage>
        <taxon>Bacteria</taxon>
        <taxon>Candidatus Gottesmaniibacteriota</taxon>
    </lineage>
</organism>
<dbReference type="SUPFAM" id="SSF88723">
    <property type="entry name" value="PIN domain-like"/>
    <property type="match status" value="1"/>
</dbReference>
<dbReference type="Gene3D" id="3.40.50.1010">
    <property type="entry name" value="5'-nuclease"/>
    <property type="match status" value="1"/>
</dbReference>
<evidence type="ECO:0000313" key="7">
    <source>
        <dbReference type="Proteomes" id="UP000177871"/>
    </source>
</evidence>
<dbReference type="SUPFAM" id="SSF47807">
    <property type="entry name" value="5' to 3' exonuclease, C-terminal subdomain"/>
    <property type="match status" value="1"/>
</dbReference>
<dbReference type="CDD" id="cd09898">
    <property type="entry name" value="H3TH_53EXO"/>
    <property type="match status" value="1"/>
</dbReference>
<dbReference type="PANTHER" id="PTHR42646:SF2">
    <property type="entry name" value="5'-3' EXONUCLEASE FAMILY PROTEIN"/>
    <property type="match status" value="1"/>
</dbReference>
<comment type="caution">
    <text evidence="6">The sequence shown here is derived from an EMBL/GenBank/DDBJ whole genome shotgun (WGS) entry which is preliminary data.</text>
</comment>
<dbReference type="InterPro" id="IPR036279">
    <property type="entry name" value="5-3_exonuclease_C_sf"/>
</dbReference>
<dbReference type="Gene3D" id="1.10.150.20">
    <property type="entry name" value="5' to 3' exonuclease, C-terminal subdomain"/>
    <property type="match status" value="1"/>
</dbReference>
<feature type="compositionally biased region" description="Basic and acidic residues" evidence="4">
    <location>
        <begin position="315"/>
        <end position="338"/>
    </location>
</feature>
<dbReference type="GO" id="GO:0003677">
    <property type="term" value="F:DNA binding"/>
    <property type="evidence" value="ECO:0007669"/>
    <property type="project" value="UniProtKB-KW"/>
</dbReference>
<dbReference type="Pfam" id="PF02739">
    <property type="entry name" value="5_3_exonuc_N"/>
    <property type="match status" value="1"/>
</dbReference>
<dbReference type="SMART" id="SM00279">
    <property type="entry name" value="HhH2"/>
    <property type="match status" value="1"/>
</dbReference>
<dbReference type="AlphaFoldDB" id="A0A1F6A4L1"/>
<keyword evidence="2" id="KW-0378">Hydrolase</keyword>
<dbReference type="CDD" id="cd09859">
    <property type="entry name" value="PIN_53EXO"/>
    <property type="match status" value="1"/>
</dbReference>
<dbReference type="InterPro" id="IPR008918">
    <property type="entry name" value="HhH2"/>
</dbReference>
<accession>A0A1F6A4L1</accession>
<evidence type="ECO:0000256" key="2">
    <source>
        <dbReference type="ARBA" id="ARBA00022801"/>
    </source>
</evidence>
<evidence type="ECO:0000256" key="1">
    <source>
        <dbReference type="ARBA" id="ARBA00022722"/>
    </source>
</evidence>
<gene>
    <name evidence="6" type="ORF">A2721_00010</name>
</gene>
<name>A0A1F6A4L1_9BACT</name>
<dbReference type="GO" id="GO:0008409">
    <property type="term" value="F:5'-3' exonuclease activity"/>
    <property type="evidence" value="ECO:0007669"/>
    <property type="project" value="InterPro"/>
</dbReference>
<feature type="compositionally biased region" description="Polar residues" evidence="4">
    <location>
        <begin position="303"/>
        <end position="312"/>
    </location>
</feature>
<proteinExistence type="predicted"/>
<evidence type="ECO:0000256" key="3">
    <source>
        <dbReference type="ARBA" id="ARBA00023125"/>
    </source>
</evidence>
<dbReference type="GO" id="GO:0033567">
    <property type="term" value="P:DNA replication, Okazaki fragment processing"/>
    <property type="evidence" value="ECO:0007669"/>
    <property type="project" value="InterPro"/>
</dbReference>